<evidence type="ECO:0000313" key="5">
    <source>
        <dbReference type="Proteomes" id="UP000009036"/>
    </source>
</evidence>
<feature type="transmembrane region" description="Helical" evidence="2">
    <location>
        <begin position="29"/>
        <end position="55"/>
    </location>
</feature>
<keyword evidence="2" id="KW-0472">Membrane</keyword>
<dbReference type="PATRIC" id="fig|1160718.3.peg.2445"/>
<dbReference type="EMBL" id="CP072931">
    <property type="protein sequence ID" value="QTZ93386.1"/>
    <property type="molecule type" value="Genomic_DNA"/>
</dbReference>
<dbReference type="AlphaFoldDB" id="J1S7K3"/>
<dbReference type="SUPFAM" id="SSF52540">
    <property type="entry name" value="P-loop containing nucleoside triphosphate hydrolases"/>
    <property type="match status" value="1"/>
</dbReference>
<dbReference type="HOGENOM" id="CLU_041672_0_0_11"/>
<dbReference type="OrthoDB" id="226701at2"/>
<protein>
    <submittedName>
        <fullName evidence="4">Type VI secretion protein</fullName>
    </submittedName>
</protein>
<dbReference type="STRING" id="1160718.SU9_12065"/>
<proteinExistence type="predicted"/>
<gene>
    <name evidence="4" type="ORF">SU9_019540</name>
    <name evidence="3" type="ORF">SU9_12065</name>
</gene>
<evidence type="ECO:0000313" key="4">
    <source>
        <dbReference type="EMBL" id="QTZ93386.1"/>
    </source>
</evidence>
<evidence type="ECO:0000256" key="2">
    <source>
        <dbReference type="SAM" id="Phobius"/>
    </source>
</evidence>
<keyword evidence="2" id="KW-1133">Transmembrane helix</keyword>
<dbReference type="EMBL" id="AJGV01000079">
    <property type="protein sequence ID" value="EJJ06812.1"/>
    <property type="molecule type" value="Genomic_DNA"/>
</dbReference>
<feature type="region of interest" description="Disordered" evidence="1">
    <location>
        <begin position="133"/>
        <end position="231"/>
    </location>
</feature>
<dbReference type="eggNOG" id="COG3505">
    <property type="taxonomic scope" value="Bacteria"/>
</dbReference>
<dbReference type="KEGG" id="sauh:SU9_019540"/>
<feature type="compositionally biased region" description="Basic and acidic residues" evidence="1">
    <location>
        <begin position="153"/>
        <end position="164"/>
    </location>
</feature>
<feature type="compositionally biased region" description="Low complexity" evidence="1">
    <location>
        <begin position="219"/>
        <end position="229"/>
    </location>
</feature>
<dbReference type="RefSeq" id="WP_006603975.1">
    <property type="nucleotide sequence ID" value="NZ_CP072931.1"/>
</dbReference>
<keyword evidence="2" id="KW-0812">Transmembrane</keyword>
<sequence length="538" mass="56908">MRRGYDDERGAGGYRDAPAPRGRGVPDSLLIGLLAFLLGLTVLVWSATGLAGIFAHGAWPTGVTYPSTPMALRHLVSAPHNMAAAWPDTPRDQLSGYGLFWGILIGELMVLLVLTIFTLGTITRYRAVRAARRSKARTSAAPPPERAVPTPEEQARQAEREAWQAREALQETARTAPTALSEDAQPTPAVPTTPPPPPPAEATSTGPLPEQRTSPPATPTTAPHPGEPALPRLKFSAHRGAALPATVAAAHAAPGPLIVATTDPALWSETKDARAKLGPLLTYDPTHRLDTPARLRWSPTSGCTDLTTAAARATALLAPVRPAGAPDSAVADAAQTLLRCWLHAAAVDGRPFRQLHRWAHTAGAAQEPVRILRTSPKASAGQAGELESVLTAYAERREAAQQLAGRALSALSSIHIRDACNPLRADSALLESFIDEGGTLYVVGDPIEDPRTDPGAMPLLTALLSSVVEHGRRMAERSSDGRLDPPLTLVLDDIAALAPLPALPGLLETGPKQGLLTLATMRSQEQARARWPHHSLSA</sequence>
<dbReference type="InterPro" id="IPR027417">
    <property type="entry name" value="P-loop_NTPase"/>
</dbReference>
<reference evidence="3" key="1">
    <citation type="journal article" date="2012" name="J. Bacteriol.">
        <title>Genome Sequence of Streptomyces auratus Strain AGR0001, a Phoslactomycin-Producing Actinomycete.</title>
        <authorList>
            <person name="Han X."/>
            <person name="Li M."/>
            <person name="Ding Z."/>
            <person name="Zhao J."/>
            <person name="Ji K."/>
            <person name="Wen M."/>
            <person name="Lu T."/>
        </authorList>
    </citation>
    <scope>NUCLEOTIDE SEQUENCE [LARGE SCALE GENOMIC DNA]</scope>
    <source>
        <strain evidence="3">AGR0001</strain>
    </source>
</reference>
<keyword evidence="5" id="KW-1185">Reference proteome</keyword>
<organism evidence="3">
    <name type="scientific">Streptomyces auratus AGR0001</name>
    <dbReference type="NCBI Taxonomy" id="1160718"/>
    <lineage>
        <taxon>Bacteria</taxon>
        <taxon>Bacillati</taxon>
        <taxon>Actinomycetota</taxon>
        <taxon>Actinomycetes</taxon>
        <taxon>Kitasatosporales</taxon>
        <taxon>Streptomycetaceae</taxon>
        <taxon>Streptomyces</taxon>
    </lineage>
</organism>
<accession>J1S7K3</accession>
<feature type="transmembrane region" description="Helical" evidence="2">
    <location>
        <begin position="99"/>
        <end position="123"/>
    </location>
</feature>
<evidence type="ECO:0000256" key="1">
    <source>
        <dbReference type="SAM" id="MobiDB-lite"/>
    </source>
</evidence>
<dbReference type="Proteomes" id="UP000009036">
    <property type="component" value="Chromosome"/>
</dbReference>
<evidence type="ECO:0000313" key="3">
    <source>
        <dbReference type="EMBL" id="EJJ06812.1"/>
    </source>
</evidence>
<feature type="compositionally biased region" description="Pro residues" evidence="1">
    <location>
        <begin position="188"/>
        <end position="200"/>
    </location>
</feature>
<reference evidence="4" key="2">
    <citation type="submission" date="2021-04" db="EMBL/GenBank/DDBJ databases">
        <authorList>
            <person name="Wen M.-L."/>
            <person name="Han X.-L."/>
            <person name="Xiong J."/>
        </authorList>
    </citation>
    <scope>NUCLEOTIDE SEQUENCE</scope>
    <source>
        <strain evidence="4">AGR0001</strain>
    </source>
</reference>
<name>J1S7K3_9ACTN</name>